<comment type="caution">
    <text evidence="9">The sequence shown here is derived from an EMBL/GenBank/DDBJ whole genome shotgun (WGS) entry which is preliminary data.</text>
</comment>
<dbReference type="NCBIfam" id="TIGR00552">
    <property type="entry name" value="nadE"/>
    <property type="match status" value="1"/>
</dbReference>
<dbReference type="Proteomes" id="UP000284841">
    <property type="component" value="Unassembled WGS sequence"/>
</dbReference>
<dbReference type="GO" id="GO:0005737">
    <property type="term" value="C:cytoplasm"/>
    <property type="evidence" value="ECO:0007669"/>
    <property type="project" value="InterPro"/>
</dbReference>
<dbReference type="GO" id="GO:0003952">
    <property type="term" value="F:NAD+ synthase (glutamine-hydrolyzing) activity"/>
    <property type="evidence" value="ECO:0007669"/>
    <property type="project" value="InterPro"/>
</dbReference>
<keyword evidence="5 6" id="KW-0520">NAD</keyword>
<gene>
    <name evidence="9" type="primary">nadE</name>
    <name evidence="9" type="ORF">DW099_02300</name>
</gene>
<dbReference type="GO" id="GO:0005524">
    <property type="term" value="F:ATP binding"/>
    <property type="evidence" value="ECO:0007669"/>
    <property type="project" value="UniProtKB-KW"/>
</dbReference>
<dbReference type="CDD" id="cd00553">
    <property type="entry name" value="NAD_synthase"/>
    <property type="match status" value="1"/>
</dbReference>
<evidence type="ECO:0000256" key="2">
    <source>
        <dbReference type="ARBA" id="ARBA00022598"/>
    </source>
</evidence>
<dbReference type="AlphaFoldDB" id="A0A415E6U3"/>
<comment type="similarity">
    <text evidence="6">Belongs to the NAD synthetase family.</text>
</comment>
<dbReference type="Pfam" id="PF02540">
    <property type="entry name" value="NAD_synthase"/>
    <property type="match status" value="1"/>
</dbReference>
<evidence type="ECO:0000256" key="3">
    <source>
        <dbReference type="ARBA" id="ARBA00022741"/>
    </source>
</evidence>
<keyword evidence="2 6" id="KW-0436">Ligase</keyword>
<feature type="domain" description="NAD/GMP synthase" evidence="8">
    <location>
        <begin position="11"/>
        <end position="234"/>
    </location>
</feature>
<dbReference type="PANTHER" id="PTHR23090">
    <property type="entry name" value="NH 3 /GLUTAMINE-DEPENDENT NAD + SYNTHETASE"/>
    <property type="match status" value="1"/>
</dbReference>
<name>A0A415E6U3_9FIRM</name>
<dbReference type="GeneID" id="83005065"/>
<dbReference type="InterPro" id="IPR022310">
    <property type="entry name" value="NAD/GMP_synthase"/>
</dbReference>
<comment type="catalytic activity">
    <reaction evidence="7">
        <text>deamido-NAD(+) + NH4(+) + ATP = AMP + diphosphate + NAD(+) + H(+)</text>
        <dbReference type="Rhea" id="RHEA:21188"/>
        <dbReference type="ChEBI" id="CHEBI:15378"/>
        <dbReference type="ChEBI" id="CHEBI:28938"/>
        <dbReference type="ChEBI" id="CHEBI:30616"/>
        <dbReference type="ChEBI" id="CHEBI:33019"/>
        <dbReference type="ChEBI" id="CHEBI:57540"/>
        <dbReference type="ChEBI" id="CHEBI:58437"/>
        <dbReference type="ChEBI" id="CHEBI:456215"/>
        <dbReference type="EC" id="6.3.1.5"/>
    </reaction>
</comment>
<evidence type="ECO:0000256" key="4">
    <source>
        <dbReference type="ARBA" id="ARBA00022840"/>
    </source>
</evidence>
<protein>
    <recommendedName>
        <fullName evidence="7">NH(3)-dependent NAD(+) synthetase</fullName>
        <ecNumber evidence="7">6.3.1.5</ecNumber>
    </recommendedName>
</protein>
<keyword evidence="3 6" id="KW-0547">Nucleotide-binding</keyword>
<dbReference type="EMBL" id="QRMS01000001">
    <property type="protein sequence ID" value="RHJ89428.1"/>
    <property type="molecule type" value="Genomic_DNA"/>
</dbReference>
<dbReference type="STRING" id="1776384.GCA_900086585_02742"/>
<keyword evidence="10" id="KW-1185">Reference proteome</keyword>
<dbReference type="OrthoDB" id="9803818at2"/>
<dbReference type="RefSeq" id="WP_067539647.1">
    <property type="nucleotide sequence ID" value="NZ_AP025567.1"/>
</dbReference>
<dbReference type="GO" id="GO:0009435">
    <property type="term" value="P:NAD+ biosynthetic process"/>
    <property type="evidence" value="ECO:0007669"/>
    <property type="project" value="UniProtKB-UniPathway"/>
</dbReference>
<evidence type="ECO:0000256" key="7">
    <source>
        <dbReference type="RuleBase" id="RU003812"/>
    </source>
</evidence>
<organism evidence="9 10">
    <name type="scientific">Emergencia timonensis</name>
    <dbReference type="NCBI Taxonomy" id="1776384"/>
    <lineage>
        <taxon>Bacteria</taxon>
        <taxon>Bacillati</taxon>
        <taxon>Bacillota</taxon>
        <taxon>Clostridia</taxon>
        <taxon>Peptostreptococcales</taxon>
        <taxon>Anaerovoracaceae</taxon>
        <taxon>Emergencia</taxon>
    </lineage>
</organism>
<dbReference type="Gene3D" id="3.40.50.620">
    <property type="entry name" value="HUPs"/>
    <property type="match status" value="1"/>
</dbReference>
<dbReference type="InterPro" id="IPR003694">
    <property type="entry name" value="NAD_synthase"/>
</dbReference>
<evidence type="ECO:0000256" key="5">
    <source>
        <dbReference type="ARBA" id="ARBA00023027"/>
    </source>
</evidence>
<evidence type="ECO:0000256" key="6">
    <source>
        <dbReference type="RuleBase" id="RU003811"/>
    </source>
</evidence>
<accession>A0A415E6U3</accession>
<proteinExistence type="inferred from homology"/>
<evidence type="ECO:0000313" key="9">
    <source>
        <dbReference type="EMBL" id="RHJ89428.1"/>
    </source>
</evidence>
<dbReference type="GO" id="GO:0008795">
    <property type="term" value="F:NAD+ synthase activity"/>
    <property type="evidence" value="ECO:0007669"/>
    <property type="project" value="UniProtKB-EC"/>
</dbReference>
<dbReference type="PANTHER" id="PTHR23090:SF9">
    <property type="entry name" value="GLUTAMINE-DEPENDENT NAD(+) SYNTHETASE"/>
    <property type="match status" value="1"/>
</dbReference>
<sequence>MYEFDARKVKENLVEWIQDFFELNGKDCTAVVAISGGKDSSVVAALCVEALGKERVFGVLLPNGEQADIDASKLLVSHLGIDSAIINIKDSFEGMLHEVEKKLPGTVSKQTVTNLPARLRMAATYAVAQSMNGRVANTCNLSEDWVGYATRYGDAAGDFSPLSRLTVQEVKAVGLELGLPEKLVHKTPIDGLSGLTDEENLGFSYAVLDNYIRTGVCEDKEVKAKIDQKRRMNKFKLELMPSFQYDGPIKAAD</sequence>
<dbReference type="InterPro" id="IPR014729">
    <property type="entry name" value="Rossmann-like_a/b/a_fold"/>
</dbReference>
<dbReference type="EC" id="6.3.1.5" evidence="7"/>
<evidence type="ECO:0000259" key="8">
    <source>
        <dbReference type="Pfam" id="PF02540"/>
    </source>
</evidence>
<dbReference type="SUPFAM" id="SSF52402">
    <property type="entry name" value="Adenine nucleotide alpha hydrolases-like"/>
    <property type="match status" value="1"/>
</dbReference>
<evidence type="ECO:0000313" key="10">
    <source>
        <dbReference type="Proteomes" id="UP000284841"/>
    </source>
</evidence>
<keyword evidence="4 6" id="KW-0067">ATP-binding</keyword>
<reference evidence="9 10" key="1">
    <citation type="submission" date="2018-08" db="EMBL/GenBank/DDBJ databases">
        <title>A genome reference for cultivated species of the human gut microbiota.</title>
        <authorList>
            <person name="Zou Y."/>
            <person name="Xue W."/>
            <person name="Luo G."/>
        </authorList>
    </citation>
    <scope>NUCLEOTIDE SEQUENCE [LARGE SCALE GENOMIC DNA]</scope>
    <source>
        <strain evidence="9 10">AM07-24</strain>
    </source>
</reference>
<evidence type="ECO:0000256" key="1">
    <source>
        <dbReference type="ARBA" id="ARBA00004790"/>
    </source>
</evidence>
<dbReference type="GO" id="GO:0004359">
    <property type="term" value="F:glutaminase activity"/>
    <property type="evidence" value="ECO:0007669"/>
    <property type="project" value="InterPro"/>
</dbReference>
<dbReference type="UniPathway" id="UPA00253">
    <property type="reaction ID" value="UER00333"/>
</dbReference>
<comment type="pathway">
    <text evidence="1">Cofactor biosynthesis; NAD(+) biosynthesis.</text>
</comment>